<accession>A0A8J3ED45</accession>
<reference evidence="1 2" key="1">
    <citation type="journal article" date="2014" name="Int. J. Syst. Evol. Microbiol.">
        <title>Complete genome sequence of Corynebacterium casei LMG S-19264T (=DSM 44701T), isolated from a smear-ripened cheese.</title>
        <authorList>
            <consortium name="US DOE Joint Genome Institute (JGI-PGF)"/>
            <person name="Walter F."/>
            <person name="Albersmeier A."/>
            <person name="Kalinowski J."/>
            <person name="Ruckert C."/>
        </authorList>
    </citation>
    <scope>NUCLEOTIDE SEQUENCE [LARGE SCALE GENOMIC DNA]</scope>
    <source>
        <strain evidence="1 2">CGMCC 1.16330</strain>
    </source>
</reference>
<evidence type="ECO:0000313" key="2">
    <source>
        <dbReference type="Proteomes" id="UP000597507"/>
    </source>
</evidence>
<comment type="caution">
    <text evidence="1">The sequence shown here is derived from an EMBL/GenBank/DDBJ whole genome shotgun (WGS) entry which is preliminary data.</text>
</comment>
<keyword evidence="2" id="KW-1185">Reference proteome</keyword>
<dbReference type="AlphaFoldDB" id="A0A8J3ED45"/>
<sequence length="126" mass="13804">MITYDSFVPGQVMGARETVLDAASLRAWNALFPEDDLGGVMPHGMVAAIAMRAYAEILQPRPPGNVHAAQRFDLLRLPREGERLTTTITCLAKERRKGRPWVTLGMETAGPEGPAFRGLMTVIWAA</sequence>
<gene>
    <name evidence="1" type="ORF">GCM10010964_30680</name>
</gene>
<organism evidence="1 2">
    <name type="scientific">Caldovatus sediminis</name>
    <dbReference type="NCBI Taxonomy" id="2041189"/>
    <lineage>
        <taxon>Bacteria</taxon>
        <taxon>Pseudomonadati</taxon>
        <taxon>Pseudomonadota</taxon>
        <taxon>Alphaproteobacteria</taxon>
        <taxon>Acetobacterales</taxon>
        <taxon>Roseomonadaceae</taxon>
        <taxon>Caldovatus</taxon>
    </lineage>
</organism>
<dbReference type="Gene3D" id="3.10.129.10">
    <property type="entry name" value="Hotdog Thioesterase"/>
    <property type="match status" value="1"/>
</dbReference>
<dbReference type="SUPFAM" id="SSF54637">
    <property type="entry name" value="Thioesterase/thiol ester dehydrase-isomerase"/>
    <property type="match status" value="1"/>
</dbReference>
<dbReference type="Proteomes" id="UP000597507">
    <property type="component" value="Unassembled WGS sequence"/>
</dbReference>
<name>A0A8J3ED45_9PROT</name>
<dbReference type="InterPro" id="IPR029069">
    <property type="entry name" value="HotDog_dom_sf"/>
</dbReference>
<dbReference type="RefSeq" id="WP_188901740.1">
    <property type="nucleotide sequence ID" value="NZ_BMKS01000009.1"/>
</dbReference>
<dbReference type="EMBL" id="BMKS01000009">
    <property type="protein sequence ID" value="GGG40902.1"/>
    <property type="molecule type" value="Genomic_DNA"/>
</dbReference>
<evidence type="ECO:0000313" key="1">
    <source>
        <dbReference type="EMBL" id="GGG40902.1"/>
    </source>
</evidence>
<protein>
    <submittedName>
        <fullName evidence="1">Uncharacterized protein</fullName>
    </submittedName>
</protein>
<proteinExistence type="predicted"/>